<evidence type="ECO:0000313" key="9">
    <source>
        <dbReference type="Proteomes" id="UP000265955"/>
    </source>
</evidence>
<evidence type="ECO:0000256" key="4">
    <source>
        <dbReference type="ARBA" id="ARBA00023136"/>
    </source>
</evidence>
<dbReference type="InterPro" id="IPR002035">
    <property type="entry name" value="VWF_A"/>
</dbReference>
<name>A0A3A3FG32_9BURK</name>
<dbReference type="EMBL" id="QYUO01000003">
    <property type="protein sequence ID" value="RJF92336.1"/>
    <property type="molecule type" value="Genomic_DNA"/>
</dbReference>
<reference evidence="9" key="1">
    <citation type="submission" date="2018-09" db="EMBL/GenBank/DDBJ databases">
        <authorList>
            <person name="Zhu H."/>
        </authorList>
    </citation>
    <scope>NUCLEOTIDE SEQUENCE [LARGE SCALE GENOMIC DNA]</scope>
    <source>
        <strain evidence="9">K1R23-30</strain>
    </source>
</reference>
<evidence type="ECO:0000256" key="2">
    <source>
        <dbReference type="ARBA" id="ARBA00022692"/>
    </source>
</evidence>
<keyword evidence="4 6" id="KW-0472">Membrane</keyword>
<protein>
    <submittedName>
        <fullName evidence="8">VWA domain-containing protein</fullName>
    </submittedName>
</protein>
<dbReference type="Proteomes" id="UP000265955">
    <property type="component" value="Unassembled WGS sequence"/>
</dbReference>
<keyword evidence="3 6" id="KW-1133">Transmembrane helix</keyword>
<feature type="domain" description="VWFA" evidence="7">
    <location>
        <begin position="89"/>
        <end position="306"/>
    </location>
</feature>
<dbReference type="SMART" id="SM00327">
    <property type="entry name" value="VWA"/>
    <property type="match status" value="1"/>
</dbReference>
<dbReference type="InterPro" id="IPR036465">
    <property type="entry name" value="vWFA_dom_sf"/>
</dbReference>
<keyword evidence="9" id="KW-1185">Reference proteome</keyword>
<feature type="transmembrane region" description="Helical" evidence="6">
    <location>
        <begin position="319"/>
        <end position="340"/>
    </location>
</feature>
<accession>A0A3A3FG32</accession>
<feature type="transmembrane region" description="Helical" evidence="6">
    <location>
        <begin position="6"/>
        <end position="25"/>
    </location>
</feature>
<evidence type="ECO:0000256" key="3">
    <source>
        <dbReference type="ARBA" id="ARBA00022989"/>
    </source>
</evidence>
<dbReference type="SUPFAM" id="SSF53300">
    <property type="entry name" value="vWA-like"/>
    <property type="match status" value="1"/>
</dbReference>
<proteinExistence type="predicted"/>
<keyword evidence="1" id="KW-1003">Cell membrane</keyword>
<dbReference type="Pfam" id="PF00092">
    <property type="entry name" value="VWA"/>
    <property type="match status" value="1"/>
</dbReference>
<dbReference type="Gene3D" id="3.40.50.410">
    <property type="entry name" value="von Willebrand factor, type A domain"/>
    <property type="match status" value="1"/>
</dbReference>
<evidence type="ECO:0000259" key="7">
    <source>
        <dbReference type="PROSITE" id="PS50234"/>
    </source>
</evidence>
<dbReference type="OrthoDB" id="8882959at2"/>
<dbReference type="PROSITE" id="PS50234">
    <property type="entry name" value="VWFA"/>
    <property type="match status" value="1"/>
</dbReference>
<sequence length="346" mass="37435">MGFIWPEFLWMVPIAVLLSIGVMLWHRRNIGKSKLSKYVGLVSQQGLTARPSWLQRHVPPCLFFMAFILLLVGIARPTTELSLPARYDTVILAVDVSGSMKATDVAPDRIGAAKAAIRKFVEQQAATTRIGVVAFASTAALVQAPTANRTEVLTAIDRLQLQGGTAIGSGLLISLKAIFPAFELDLGTADFEPKKDNGANEPLRIKPPTTTAPPGSYRSAAIVLLTDGQATTGPDPIKVAHVAADRGLRIFTVGIGTREGQIVSESGWSMRVFLDEDTLQRIAHITHGEYFYAGNEAELTKAYSKVTATIFFEKKELEVTALFVAAAAILAVIAALLSMLRFNRIF</sequence>
<dbReference type="RefSeq" id="WP_119772223.1">
    <property type="nucleotide sequence ID" value="NZ_QYUO01000003.1"/>
</dbReference>
<comment type="caution">
    <text evidence="8">The sequence shown here is derived from an EMBL/GenBank/DDBJ whole genome shotgun (WGS) entry which is preliminary data.</text>
</comment>
<feature type="transmembrane region" description="Helical" evidence="6">
    <location>
        <begin position="57"/>
        <end position="75"/>
    </location>
</feature>
<dbReference type="PANTHER" id="PTHR22550:SF5">
    <property type="entry name" value="LEUCINE ZIPPER PROTEIN 4"/>
    <property type="match status" value="1"/>
</dbReference>
<evidence type="ECO:0000256" key="6">
    <source>
        <dbReference type="SAM" id="Phobius"/>
    </source>
</evidence>
<dbReference type="PANTHER" id="PTHR22550">
    <property type="entry name" value="SPORE GERMINATION PROTEIN"/>
    <property type="match status" value="1"/>
</dbReference>
<organism evidence="8 9">
    <name type="scientific">Noviherbaspirillum saxi</name>
    <dbReference type="NCBI Taxonomy" id="2320863"/>
    <lineage>
        <taxon>Bacteria</taxon>
        <taxon>Pseudomonadati</taxon>
        <taxon>Pseudomonadota</taxon>
        <taxon>Betaproteobacteria</taxon>
        <taxon>Burkholderiales</taxon>
        <taxon>Oxalobacteraceae</taxon>
        <taxon>Noviherbaspirillum</taxon>
    </lineage>
</organism>
<evidence type="ECO:0000256" key="1">
    <source>
        <dbReference type="ARBA" id="ARBA00022475"/>
    </source>
</evidence>
<gene>
    <name evidence="8" type="ORF">D3871_27310</name>
</gene>
<feature type="region of interest" description="Disordered" evidence="5">
    <location>
        <begin position="193"/>
        <end position="213"/>
    </location>
</feature>
<dbReference type="AlphaFoldDB" id="A0A3A3FG32"/>
<dbReference type="Pfam" id="PF13519">
    <property type="entry name" value="VWA_2"/>
    <property type="match status" value="1"/>
</dbReference>
<evidence type="ECO:0000256" key="5">
    <source>
        <dbReference type="SAM" id="MobiDB-lite"/>
    </source>
</evidence>
<dbReference type="InterPro" id="IPR050768">
    <property type="entry name" value="UPF0353/GerABKA_families"/>
</dbReference>
<keyword evidence="2 6" id="KW-0812">Transmembrane</keyword>
<evidence type="ECO:0000313" key="8">
    <source>
        <dbReference type="EMBL" id="RJF92336.1"/>
    </source>
</evidence>